<protein>
    <recommendedName>
        <fullName evidence="12">Chemotaxis protein</fullName>
    </recommendedName>
</protein>
<keyword evidence="2" id="KW-1003">Cell membrane</keyword>
<dbReference type="GO" id="GO:0004888">
    <property type="term" value="F:transmembrane signaling receptor activity"/>
    <property type="evidence" value="ECO:0007669"/>
    <property type="project" value="InterPro"/>
</dbReference>
<keyword evidence="6" id="KW-1133">Transmembrane helix</keyword>
<evidence type="ECO:0000256" key="4">
    <source>
        <dbReference type="ARBA" id="ARBA00029447"/>
    </source>
</evidence>
<evidence type="ECO:0000313" key="11">
    <source>
        <dbReference type="Proteomes" id="UP000034491"/>
    </source>
</evidence>
<gene>
    <name evidence="10" type="ORF">WH95_04015</name>
</gene>
<dbReference type="SMART" id="SM00304">
    <property type="entry name" value="HAMP"/>
    <property type="match status" value="1"/>
</dbReference>
<dbReference type="SMART" id="SM00283">
    <property type="entry name" value="MA"/>
    <property type="match status" value="1"/>
</dbReference>
<comment type="similarity">
    <text evidence="4">Belongs to the methyl-accepting chemotaxis (MCP) protein family.</text>
</comment>
<evidence type="ECO:0000259" key="7">
    <source>
        <dbReference type="PROSITE" id="PS50111"/>
    </source>
</evidence>
<evidence type="ECO:0000256" key="3">
    <source>
        <dbReference type="ARBA" id="ARBA00023224"/>
    </source>
</evidence>
<dbReference type="Pfam" id="PF00015">
    <property type="entry name" value="MCPsignal"/>
    <property type="match status" value="1"/>
</dbReference>
<name>A0A0M2R9C7_9PROT</name>
<dbReference type="InterPro" id="IPR032255">
    <property type="entry name" value="HBM"/>
</dbReference>
<evidence type="ECO:0000256" key="6">
    <source>
        <dbReference type="SAM" id="Phobius"/>
    </source>
</evidence>
<dbReference type="OrthoDB" id="3289104at2"/>
<feature type="domain" description="T-SNARE coiled-coil homology" evidence="8">
    <location>
        <begin position="563"/>
        <end position="615"/>
    </location>
</feature>
<dbReference type="PROSITE" id="PS50885">
    <property type="entry name" value="HAMP"/>
    <property type="match status" value="1"/>
</dbReference>
<accession>A0A0M2R9C7</accession>
<dbReference type="PROSITE" id="PS50111">
    <property type="entry name" value="CHEMOTAXIS_TRANSDUC_2"/>
    <property type="match status" value="1"/>
</dbReference>
<keyword evidence="6" id="KW-0812">Transmembrane</keyword>
<evidence type="ECO:0000256" key="1">
    <source>
        <dbReference type="ARBA" id="ARBA00004429"/>
    </source>
</evidence>
<sequence length="764" mass="84940">MLKFSFFRSAKISLRISFIAALAATSLIILVITFFSGDKLVDRAFVDQQNNEKLATLTKYVELGTLHMRRREKDFLLRKDLKYADQYFKQKQDITSTLDKLYDLPAAINVQNEILLLSEYLDKHSQQFGKIVALMQTMGLDEESGLRGALRTAVHQIEDQLTATNNDPLTIKMLMMRRQEKDFMLRGQDKYIQRIKERRSEFLKLLEESNISDENKQRLTTLINEYLNKFNEWALTNQETQQEIKTLSTIFKEMEPNFKILFETAGTGLDQAQTELTDIRNRTTDLTLIIGFILLFSSILLSVLITRSITVPLGKIISAMKRLAKGDQTIEVIGLNRKDEIGEMSRAVQVFKENSIEITNSRAENAKRREEQAASLKAEILSIADALGQEVRDAVEDTNTKTNEMRAASRNMNEIIESLTKRSASVSNSTGQASERIQAVASASEELSSSIGEITRQVEQSNAITLKAVDEAKSTDTTISELSGAAEKIGNVVTLIQDIAEQTNLLALNATIEAARAGDAGKGFAVVASEVKSLATQTAKATEEISDQITSIRSETGKAVTAIRSITEVITEVNDISQTISDSIEQQNLATQEISQNVQETAINTTEASDEVNYLAVETNEVKNISTQVRDNADQTADHIAELQNRMAAVLKNLRESAVGNRRSAKRYEGPWPAYLINGSEMIEVELANLSSSGAKVSPLSVIPDQVSQIQISGFDEVIDFNIVELNSTGEMRLSFIHTQNTEAKLSEYIAEHIKEPVVQQAAA</sequence>
<dbReference type="Proteomes" id="UP000034491">
    <property type="component" value="Unassembled WGS sequence"/>
</dbReference>
<feature type="domain" description="Methyl-accepting transducer" evidence="7">
    <location>
        <begin position="401"/>
        <end position="623"/>
    </location>
</feature>
<evidence type="ECO:0000256" key="2">
    <source>
        <dbReference type="ARBA" id="ARBA00022519"/>
    </source>
</evidence>
<evidence type="ECO:0000313" key="10">
    <source>
        <dbReference type="EMBL" id="KKJ78452.1"/>
    </source>
</evidence>
<dbReference type="Pfam" id="PF00672">
    <property type="entry name" value="HAMP"/>
    <property type="match status" value="1"/>
</dbReference>
<dbReference type="PANTHER" id="PTHR32089:SF112">
    <property type="entry name" value="LYSOZYME-LIKE PROTEIN-RELATED"/>
    <property type="match status" value="1"/>
</dbReference>
<comment type="caution">
    <text evidence="10">The sequence shown here is derived from an EMBL/GenBank/DDBJ whole genome shotgun (WGS) entry which is preliminary data.</text>
</comment>
<keyword evidence="2" id="KW-0997">Cell inner membrane</keyword>
<evidence type="ECO:0000259" key="8">
    <source>
        <dbReference type="PROSITE" id="PS50192"/>
    </source>
</evidence>
<evidence type="ECO:0000256" key="5">
    <source>
        <dbReference type="PROSITE-ProRule" id="PRU00284"/>
    </source>
</evidence>
<dbReference type="PRINTS" id="PR00260">
    <property type="entry name" value="CHEMTRNSDUCR"/>
</dbReference>
<dbReference type="InterPro" id="IPR003660">
    <property type="entry name" value="HAMP_dom"/>
</dbReference>
<dbReference type="CDD" id="cd06225">
    <property type="entry name" value="HAMP"/>
    <property type="match status" value="1"/>
</dbReference>
<feature type="transmembrane region" description="Helical" evidence="6">
    <location>
        <begin position="12"/>
        <end position="35"/>
    </location>
</feature>
<dbReference type="SUPFAM" id="SSF58104">
    <property type="entry name" value="Methyl-accepting chemotaxis protein (MCP) signaling domain"/>
    <property type="match status" value="1"/>
</dbReference>
<dbReference type="Gene3D" id="6.10.340.10">
    <property type="match status" value="1"/>
</dbReference>
<dbReference type="PANTHER" id="PTHR32089">
    <property type="entry name" value="METHYL-ACCEPTING CHEMOTAXIS PROTEIN MCPB"/>
    <property type="match status" value="1"/>
</dbReference>
<dbReference type="GO" id="GO:0006935">
    <property type="term" value="P:chemotaxis"/>
    <property type="evidence" value="ECO:0007669"/>
    <property type="project" value="InterPro"/>
</dbReference>
<dbReference type="InterPro" id="IPR004089">
    <property type="entry name" value="MCPsignal_dom"/>
</dbReference>
<feature type="transmembrane region" description="Helical" evidence="6">
    <location>
        <begin position="286"/>
        <end position="305"/>
    </location>
</feature>
<dbReference type="SMART" id="SM01358">
    <property type="entry name" value="HBM"/>
    <property type="match status" value="1"/>
</dbReference>
<dbReference type="Gene3D" id="1.10.287.950">
    <property type="entry name" value="Methyl-accepting chemotaxis protein"/>
    <property type="match status" value="1"/>
</dbReference>
<dbReference type="GO" id="GO:0005886">
    <property type="term" value="C:plasma membrane"/>
    <property type="evidence" value="ECO:0007669"/>
    <property type="project" value="UniProtKB-SubCell"/>
</dbReference>
<dbReference type="EMBL" id="LANI01000002">
    <property type="protein sequence ID" value="KKJ78452.1"/>
    <property type="molecule type" value="Genomic_DNA"/>
</dbReference>
<dbReference type="InterPro" id="IPR000727">
    <property type="entry name" value="T_SNARE_dom"/>
</dbReference>
<evidence type="ECO:0008006" key="12">
    <source>
        <dbReference type="Google" id="ProtNLM"/>
    </source>
</evidence>
<keyword evidence="3 5" id="KW-0807">Transducer</keyword>
<evidence type="ECO:0000259" key="9">
    <source>
        <dbReference type="PROSITE" id="PS50885"/>
    </source>
</evidence>
<dbReference type="GO" id="GO:0007165">
    <property type="term" value="P:signal transduction"/>
    <property type="evidence" value="ECO:0007669"/>
    <property type="project" value="UniProtKB-KW"/>
</dbReference>
<proteinExistence type="inferred from homology"/>
<dbReference type="STRING" id="1549748.WH95_04015"/>
<keyword evidence="11" id="KW-1185">Reference proteome</keyword>
<feature type="domain" description="HAMP" evidence="9">
    <location>
        <begin position="307"/>
        <end position="360"/>
    </location>
</feature>
<dbReference type="InterPro" id="IPR004090">
    <property type="entry name" value="Chemotax_Me-accpt_rcpt"/>
</dbReference>
<dbReference type="AlphaFoldDB" id="A0A0M2R9C7"/>
<reference evidence="10 11" key="1">
    <citation type="submission" date="2015-03" db="EMBL/GenBank/DDBJ databases">
        <title>Genome sequence of Kiloniella sp. P1-1, isolated from the gut microflora of Pacific white shrimp, Penaeus vannamei.</title>
        <authorList>
            <person name="Shao Z."/>
            <person name="Wang L."/>
            <person name="Li X."/>
        </authorList>
    </citation>
    <scope>NUCLEOTIDE SEQUENCE [LARGE SCALE GENOMIC DNA]</scope>
    <source>
        <strain evidence="10 11">P1-1</strain>
    </source>
</reference>
<comment type="subcellular location">
    <subcellularLocation>
        <location evidence="1">Cell inner membrane</location>
        <topology evidence="1">Multi-pass membrane protein</topology>
    </subcellularLocation>
</comment>
<dbReference type="PROSITE" id="PS50192">
    <property type="entry name" value="T_SNARE"/>
    <property type="match status" value="1"/>
</dbReference>
<keyword evidence="6" id="KW-0472">Membrane</keyword>
<dbReference type="RefSeq" id="WP_046503117.1">
    <property type="nucleotide sequence ID" value="NZ_LANI01000002.1"/>
</dbReference>
<organism evidence="10 11">
    <name type="scientific">Kiloniella litopenaei</name>
    <dbReference type="NCBI Taxonomy" id="1549748"/>
    <lineage>
        <taxon>Bacteria</taxon>
        <taxon>Pseudomonadati</taxon>
        <taxon>Pseudomonadota</taxon>
        <taxon>Alphaproteobacteria</taxon>
        <taxon>Rhodospirillales</taxon>
        <taxon>Kiloniellaceae</taxon>
        <taxon>Kiloniella</taxon>
    </lineage>
</organism>